<gene>
    <name evidence="2" type="ORF">M9458_000810</name>
</gene>
<feature type="non-terminal residue" evidence="2">
    <location>
        <position position="51"/>
    </location>
</feature>
<dbReference type="EMBL" id="JAMKFB020000001">
    <property type="protein sequence ID" value="KAL0202792.1"/>
    <property type="molecule type" value="Genomic_DNA"/>
</dbReference>
<keyword evidence="3" id="KW-1185">Reference proteome</keyword>
<evidence type="ECO:0000259" key="1">
    <source>
        <dbReference type="Pfam" id="PF07593"/>
    </source>
</evidence>
<dbReference type="Proteomes" id="UP001529510">
    <property type="component" value="Unassembled WGS sequence"/>
</dbReference>
<dbReference type="PANTHER" id="PTHR16026:SF1">
    <property type="entry name" value="CARTILAGE ACIDIC PROTEIN 1A ISOFORM X1"/>
    <property type="match status" value="1"/>
</dbReference>
<reference evidence="2 3" key="1">
    <citation type="submission" date="2024-05" db="EMBL/GenBank/DDBJ databases">
        <title>Genome sequencing and assembly of Indian major carp, Cirrhinus mrigala (Hamilton, 1822).</title>
        <authorList>
            <person name="Mohindra V."/>
            <person name="Chowdhury L.M."/>
            <person name="Lal K."/>
            <person name="Jena J.K."/>
        </authorList>
    </citation>
    <scope>NUCLEOTIDE SEQUENCE [LARGE SCALE GENOMIC DNA]</scope>
    <source>
        <strain evidence="2">CM1030</strain>
        <tissue evidence="2">Blood</tissue>
    </source>
</reference>
<evidence type="ECO:0000313" key="3">
    <source>
        <dbReference type="Proteomes" id="UP001529510"/>
    </source>
</evidence>
<comment type="caution">
    <text evidence="2">The sequence shown here is derived from an EMBL/GenBank/DDBJ whole genome shotgun (WGS) entry which is preliminary data.</text>
</comment>
<evidence type="ECO:0000313" key="2">
    <source>
        <dbReference type="EMBL" id="KAL0202792.1"/>
    </source>
</evidence>
<feature type="domain" description="ASPIC/UnbV" evidence="1">
    <location>
        <begin position="14"/>
        <end position="51"/>
    </location>
</feature>
<dbReference type="AlphaFoldDB" id="A0ABD0RW72"/>
<sequence length="51" mass="5661">WLRVMPHTRFGAFARGAKVVMYTKHSGAHTRIIDGGSGYLCEMEPVAHFGL</sequence>
<dbReference type="InterPro" id="IPR027039">
    <property type="entry name" value="Crtac1"/>
</dbReference>
<accession>A0ABD0RW72</accession>
<proteinExistence type="predicted"/>
<organism evidence="2 3">
    <name type="scientific">Cirrhinus mrigala</name>
    <name type="common">Mrigala</name>
    <dbReference type="NCBI Taxonomy" id="683832"/>
    <lineage>
        <taxon>Eukaryota</taxon>
        <taxon>Metazoa</taxon>
        <taxon>Chordata</taxon>
        <taxon>Craniata</taxon>
        <taxon>Vertebrata</taxon>
        <taxon>Euteleostomi</taxon>
        <taxon>Actinopterygii</taxon>
        <taxon>Neopterygii</taxon>
        <taxon>Teleostei</taxon>
        <taxon>Ostariophysi</taxon>
        <taxon>Cypriniformes</taxon>
        <taxon>Cyprinidae</taxon>
        <taxon>Labeoninae</taxon>
        <taxon>Labeonini</taxon>
        <taxon>Cirrhinus</taxon>
    </lineage>
</organism>
<name>A0ABD0RW72_CIRMR</name>
<dbReference type="InterPro" id="IPR011519">
    <property type="entry name" value="UnbV_ASPIC"/>
</dbReference>
<protein>
    <recommendedName>
        <fullName evidence="1">ASPIC/UnbV domain-containing protein</fullName>
    </recommendedName>
</protein>
<dbReference type="Pfam" id="PF07593">
    <property type="entry name" value="UnbV_ASPIC"/>
    <property type="match status" value="1"/>
</dbReference>
<feature type="non-terminal residue" evidence="2">
    <location>
        <position position="1"/>
    </location>
</feature>
<dbReference type="PANTHER" id="PTHR16026">
    <property type="entry name" value="CARTILAGE ACIDIC PROTEIN 1"/>
    <property type="match status" value="1"/>
</dbReference>